<proteinExistence type="predicted"/>
<dbReference type="PANTHER" id="PTHR14387:SF0">
    <property type="entry name" value="DUF2428 DOMAIN-CONTAINING PROTEIN"/>
    <property type="match status" value="1"/>
</dbReference>
<dbReference type="PANTHER" id="PTHR14387">
    <property type="entry name" value="THADA/DEATH RECEPTOR INTERACTING PROTEIN"/>
    <property type="match status" value="1"/>
</dbReference>
<name>A0A8S2DVJ4_9BILA</name>
<comment type="caution">
    <text evidence="2">The sequence shown here is derived from an EMBL/GenBank/DDBJ whole genome shotgun (WGS) entry which is preliminary data.</text>
</comment>
<sequence length="548" mass="63707">MVLCKQMMIAGTKLWEDVQFTDVPSTRFNLYQELQLCFKINVFLLPKLDTILHQTFCEEIKNFVQQILNDVSGVPLEIRLSCSIAWHLSNSNQKFNETIQLMRNDNSVYSSLPITSRLPLYFGLIKTTNFKDINDGSILVQLVHDILSFQTRDSSIMVAVAKILETYSDSLNACSTIIDEKSLETIVKELFCFAWDNFGHNIEIIRHCTANIYTNTLKAAMSIDALRQQTRDTQLALLKNTPWQRHGCCLCYQALLHYTSVTSLLEWNSNLPKSCLDSMVDRSIACDASHLYCSMCYLHKKELTDDNKTIWYEIWIRPIVQALDNSTQTHRFCIAEYVLPKILKYDQDCLIECKKLSQNARTLIVCTRIGRNLGLCNQLFSLMNDTKNENSDDKEQVISKQLLYEAITAQDEQIRLDSLFILCENPKTTEQIRPIEIDLIEYFLNMNIDNAQPAFRNQCLALLKKHFIRLKESWLSCARSIIRKLRQEDDEYHTITHTYQKHLKWLIEWCCDQLYLEGSYCQRHLALSMLTWILDLHGTVVKTECGNF</sequence>
<evidence type="ECO:0000313" key="4">
    <source>
        <dbReference type="Proteomes" id="UP000677228"/>
    </source>
</evidence>
<evidence type="ECO:0000313" key="2">
    <source>
        <dbReference type="EMBL" id="CAF1065312.1"/>
    </source>
</evidence>
<dbReference type="GO" id="GO:0030488">
    <property type="term" value="P:tRNA methylation"/>
    <property type="evidence" value="ECO:0007669"/>
    <property type="project" value="TreeGrafter"/>
</dbReference>
<dbReference type="EMBL" id="CAJOBA010008523">
    <property type="protein sequence ID" value="CAF3830402.1"/>
    <property type="molecule type" value="Genomic_DNA"/>
</dbReference>
<dbReference type="Proteomes" id="UP000677228">
    <property type="component" value="Unassembled WGS sequence"/>
</dbReference>
<dbReference type="Pfam" id="PF25150">
    <property type="entry name" value="TPR_Trm732"/>
    <property type="match status" value="1"/>
</dbReference>
<dbReference type="InterPro" id="IPR051954">
    <property type="entry name" value="tRNA_methyltransferase_THADA"/>
</dbReference>
<gene>
    <name evidence="2" type="ORF">OVA965_LOCUS17625</name>
    <name evidence="3" type="ORF">TMI583_LOCUS17636</name>
</gene>
<feature type="domain" description="tRNA (32-2'-O)-methyltransferase regulator THADA-like TPR repeats region" evidence="1">
    <location>
        <begin position="311"/>
        <end position="534"/>
    </location>
</feature>
<dbReference type="Proteomes" id="UP000682733">
    <property type="component" value="Unassembled WGS sequence"/>
</dbReference>
<accession>A0A8S2DVJ4</accession>
<organism evidence="2 4">
    <name type="scientific">Didymodactylos carnosus</name>
    <dbReference type="NCBI Taxonomy" id="1234261"/>
    <lineage>
        <taxon>Eukaryota</taxon>
        <taxon>Metazoa</taxon>
        <taxon>Spiralia</taxon>
        <taxon>Gnathifera</taxon>
        <taxon>Rotifera</taxon>
        <taxon>Eurotatoria</taxon>
        <taxon>Bdelloidea</taxon>
        <taxon>Philodinida</taxon>
        <taxon>Philodinidae</taxon>
        <taxon>Didymodactylos</taxon>
    </lineage>
</organism>
<dbReference type="InterPro" id="IPR056843">
    <property type="entry name" value="THADA-like_TPR"/>
</dbReference>
<dbReference type="GO" id="GO:0005829">
    <property type="term" value="C:cytosol"/>
    <property type="evidence" value="ECO:0007669"/>
    <property type="project" value="TreeGrafter"/>
</dbReference>
<protein>
    <recommendedName>
        <fullName evidence="1">tRNA (32-2'-O)-methyltransferase regulator THADA-like TPR repeats region domain-containing protein</fullName>
    </recommendedName>
</protein>
<evidence type="ECO:0000259" key="1">
    <source>
        <dbReference type="Pfam" id="PF25150"/>
    </source>
</evidence>
<dbReference type="EMBL" id="CAJNOK010008508">
    <property type="protein sequence ID" value="CAF1065312.1"/>
    <property type="molecule type" value="Genomic_DNA"/>
</dbReference>
<evidence type="ECO:0000313" key="3">
    <source>
        <dbReference type="EMBL" id="CAF3830402.1"/>
    </source>
</evidence>
<reference evidence="2" key="1">
    <citation type="submission" date="2021-02" db="EMBL/GenBank/DDBJ databases">
        <authorList>
            <person name="Nowell W R."/>
        </authorList>
    </citation>
    <scope>NUCLEOTIDE SEQUENCE</scope>
</reference>
<dbReference type="AlphaFoldDB" id="A0A8S2DVJ4"/>